<organism evidence="3 4">
    <name type="scientific">Streptomyces fimbriatus</name>
    <dbReference type="NCBI Taxonomy" id="68197"/>
    <lineage>
        <taxon>Bacteria</taxon>
        <taxon>Bacillati</taxon>
        <taxon>Actinomycetota</taxon>
        <taxon>Actinomycetes</taxon>
        <taxon>Kitasatosporales</taxon>
        <taxon>Streptomycetaceae</taxon>
        <taxon>Streptomyces</taxon>
    </lineage>
</organism>
<gene>
    <name evidence="3" type="ORF">ACFPN6_00430</name>
</gene>
<evidence type="ECO:0000259" key="2">
    <source>
        <dbReference type="Pfam" id="PF19493"/>
    </source>
</evidence>
<name>A0ABW0CYF6_STRFI</name>
<accession>A0ABW0CYF6</accession>
<proteinExistence type="predicted"/>
<evidence type="ECO:0000256" key="1">
    <source>
        <dbReference type="SAM" id="MobiDB-lite"/>
    </source>
</evidence>
<evidence type="ECO:0000313" key="4">
    <source>
        <dbReference type="Proteomes" id="UP001596156"/>
    </source>
</evidence>
<dbReference type="NCBIfam" id="NF041216">
    <property type="entry name" value="CU044_2847_fam"/>
    <property type="match status" value="1"/>
</dbReference>
<sequence>MSTALESEFDDGTPVRFLLAPAPGGPAPAPPADDGLPEGMGRAVPVAAGGRAVASLASGALRRALRPLGPLLEEVHDVVSSVPEPPAELSVTFGVQIGQDLKLGIVGGNGQAHLTVTATWSPSGTGAAADGVPGDAAAAGPAPATG</sequence>
<feature type="domain" description="Trypsin-co-occurring" evidence="2">
    <location>
        <begin position="9"/>
        <end position="121"/>
    </location>
</feature>
<dbReference type="EMBL" id="JBHSKL010000002">
    <property type="protein sequence ID" value="MFC5223088.1"/>
    <property type="molecule type" value="Genomic_DNA"/>
</dbReference>
<dbReference type="Pfam" id="PF19493">
    <property type="entry name" value="Trypco1"/>
    <property type="match status" value="1"/>
</dbReference>
<feature type="region of interest" description="Disordered" evidence="1">
    <location>
        <begin position="20"/>
        <end position="43"/>
    </location>
</feature>
<reference evidence="4" key="1">
    <citation type="journal article" date="2019" name="Int. J. Syst. Evol. Microbiol.">
        <title>The Global Catalogue of Microorganisms (GCM) 10K type strain sequencing project: providing services to taxonomists for standard genome sequencing and annotation.</title>
        <authorList>
            <consortium name="The Broad Institute Genomics Platform"/>
            <consortium name="The Broad Institute Genome Sequencing Center for Infectious Disease"/>
            <person name="Wu L."/>
            <person name="Ma J."/>
        </authorList>
    </citation>
    <scope>NUCLEOTIDE SEQUENCE [LARGE SCALE GENOMIC DNA]</scope>
    <source>
        <strain evidence="4">CCM 8479</strain>
    </source>
</reference>
<feature type="region of interest" description="Disordered" evidence="1">
    <location>
        <begin position="124"/>
        <end position="146"/>
    </location>
</feature>
<comment type="caution">
    <text evidence="3">The sequence shown here is derived from an EMBL/GenBank/DDBJ whole genome shotgun (WGS) entry which is preliminary data.</text>
</comment>
<dbReference type="InterPro" id="IPR045794">
    <property type="entry name" value="Trypco1"/>
</dbReference>
<protein>
    <submittedName>
        <fullName evidence="3">CU044_2847 family protein</fullName>
    </submittedName>
</protein>
<evidence type="ECO:0000313" key="3">
    <source>
        <dbReference type="EMBL" id="MFC5223088.1"/>
    </source>
</evidence>
<keyword evidence="4" id="KW-1185">Reference proteome</keyword>
<dbReference type="RefSeq" id="WP_344644209.1">
    <property type="nucleotide sequence ID" value="NZ_BAAASS010000007.1"/>
</dbReference>
<dbReference type="Proteomes" id="UP001596156">
    <property type="component" value="Unassembled WGS sequence"/>
</dbReference>